<accession>A0A5B7K2Y1</accession>
<proteinExistence type="predicted"/>
<name>A0A5B7K2Y1_PORTR</name>
<dbReference type="AlphaFoldDB" id="A0A5B7K2Y1"/>
<comment type="caution">
    <text evidence="1">The sequence shown here is derived from an EMBL/GenBank/DDBJ whole genome shotgun (WGS) entry which is preliminary data.</text>
</comment>
<dbReference type="EMBL" id="VSRR010142318">
    <property type="protein sequence ID" value="MPD04702.1"/>
    <property type="molecule type" value="Genomic_DNA"/>
</dbReference>
<sequence>MLGAPRDSLCSVSGKWVAGVGGAMQDRTDPPHPPDIPGTLADLLAPCGPRTCPGSLLCAKVFVVR</sequence>
<evidence type="ECO:0000313" key="2">
    <source>
        <dbReference type="Proteomes" id="UP000324222"/>
    </source>
</evidence>
<gene>
    <name evidence="1" type="ORF">E2C01_100405</name>
</gene>
<evidence type="ECO:0000313" key="1">
    <source>
        <dbReference type="EMBL" id="MPD04702.1"/>
    </source>
</evidence>
<dbReference type="Proteomes" id="UP000324222">
    <property type="component" value="Unassembled WGS sequence"/>
</dbReference>
<protein>
    <submittedName>
        <fullName evidence="1">Uncharacterized protein</fullName>
    </submittedName>
</protein>
<reference evidence="1 2" key="1">
    <citation type="submission" date="2019-05" db="EMBL/GenBank/DDBJ databases">
        <title>Another draft genome of Portunus trituberculatus and its Hox gene families provides insights of decapod evolution.</title>
        <authorList>
            <person name="Jeong J.-H."/>
            <person name="Song I."/>
            <person name="Kim S."/>
            <person name="Choi T."/>
            <person name="Kim D."/>
            <person name="Ryu S."/>
            <person name="Kim W."/>
        </authorList>
    </citation>
    <scope>NUCLEOTIDE SEQUENCE [LARGE SCALE GENOMIC DNA]</scope>
    <source>
        <tissue evidence="1">Muscle</tissue>
    </source>
</reference>
<organism evidence="1 2">
    <name type="scientific">Portunus trituberculatus</name>
    <name type="common">Swimming crab</name>
    <name type="synonym">Neptunus trituberculatus</name>
    <dbReference type="NCBI Taxonomy" id="210409"/>
    <lineage>
        <taxon>Eukaryota</taxon>
        <taxon>Metazoa</taxon>
        <taxon>Ecdysozoa</taxon>
        <taxon>Arthropoda</taxon>
        <taxon>Crustacea</taxon>
        <taxon>Multicrustacea</taxon>
        <taxon>Malacostraca</taxon>
        <taxon>Eumalacostraca</taxon>
        <taxon>Eucarida</taxon>
        <taxon>Decapoda</taxon>
        <taxon>Pleocyemata</taxon>
        <taxon>Brachyura</taxon>
        <taxon>Eubrachyura</taxon>
        <taxon>Portunoidea</taxon>
        <taxon>Portunidae</taxon>
        <taxon>Portuninae</taxon>
        <taxon>Portunus</taxon>
    </lineage>
</organism>
<keyword evidence="2" id="KW-1185">Reference proteome</keyword>